<dbReference type="EnsemblPlants" id="Pp3c13_23300V3.2">
    <property type="protein sequence ID" value="PAC:32931587.CDS.1"/>
    <property type="gene ID" value="Pp3c13_23300"/>
</dbReference>
<evidence type="ECO:0000256" key="1">
    <source>
        <dbReference type="SAM" id="MobiDB-lite"/>
    </source>
</evidence>
<evidence type="ECO:0000313" key="2">
    <source>
        <dbReference type="EMBL" id="PNR42918.1"/>
    </source>
</evidence>
<dbReference type="Gramene" id="Pp3c13_23300V3.2">
    <property type="protein sequence ID" value="PAC:32931587.CDS.1"/>
    <property type="gene ID" value="Pp3c13_23300"/>
</dbReference>
<name>A0A2K1JN04_PHYPA</name>
<reference evidence="2 4" key="1">
    <citation type="journal article" date="2008" name="Science">
        <title>The Physcomitrella genome reveals evolutionary insights into the conquest of land by plants.</title>
        <authorList>
            <person name="Rensing S."/>
            <person name="Lang D."/>
            <person name="Zimmer A."/>
            <person name="Terry A."/>
            <person name="Salamov A."/>
            <person name="Shapiro H."/>
            <person name="Nishiyama T."/>
            <person name="Perroud P.-F."/>
            <person name="Lindquist E."/>
            <person name="Kamisugi Y."/>
            <person name="Tanahashi T."/>
            <person name="Sakakibara K."/>
            <person name="Fujita T."/>
            <person name="Oishi K."/>
            <person name="Shin-I T."/>
            <person name="Kuroki Y."/>
            <person name="Toyoda A."/>
            <person name="Suzuki Y."/>
            <person name="Hashimoto A."/>
            <person name="Yamaguchi K."/>
            <person name="Sugano A."/>
            <person name="Kohara Y."/>
            <person name="Fujiyama A."/>
            <person name="Anterola A."/>
            <person name="Aoki S."/>
            <person name="Ashton N."/>
            <person name="Barbazuk W.B."/>
            <person name="Barker E."/>
            <person name="Bennetzen J."/>
            <person name="Bezanilla M."/>
            <person name="Blankenship R."/>
            <person name="Cho S.H."/>
            <person name="Dutcher S."/>
            <person name="Estelle M."/>
            <person name="Fawcett J.A."/>
            <person name="Gundlach H."/>
            <person name="Hanada K."/>
            <person name="Heyl A."/>
            <person name="Hicks K.A."/>
            <person name="Hugh J."/>
            <person name="Lohr M."/>
            <person name="Mayer K."/>
            <person name="Melkozernov A."/>
            <person name="Murata T."/>
            <person name="Nelson D."/>
            <person name="Pils B."/>
            <person name="Prigge M."/>
            <person name="Reiss B."/>
            <person name="Renner T."/>
            <person name="Rombauts S."/>
            <person name="Rushton P."/>
            <person name="Sanderfoot A."/>
            <person name="Schween G."/>
            <person name="Shiu S.-H."/>
            <person name="Stueber K."/>
            <person name="Theodoulou F.L."/>
            <person name="Tu H."/>
            <person name="Van de Peer Y."/>
            <person name="Verrier P.J."/>
            <person name="Waters E."/>
            <person name="Wood A."/>
            <person name="Yang L."/>
            <person name="Cove D."/>
            <person name="Cuming A."/>
            <person name="Hasebe M."/>
            <person name="Lucas S."/>
            <person name="Mishler D.B."/>
            <person name="Reski R."/>
            <person name="Grigoriev I."/>
            <person name="Quatrano R.S."/>
            <person name="Boore J.L."/>
        </authorList>
    </citation>
    <scope>NUCLEOTIDE SEQUENCE [LARGE SCALE GENOMIC DNA]</scope>
    <source>
        <strain evidence="3 4">cv. Gransden 2004</strain>
    </source>
</reference>
<dbReference type="EMBL" id="ABEU02000013">
    <property type="protein sequence ID" value="PNR42918.1"/>
    <property type="molecule type" value="Genomic_DNA"/>
</dbReference>
<feature type="region of interest" description="Disordered" evidence="1">
    <location>
        <begin position="64"/>
        <end position="89"/>
    </location>
</feature>
<feature type="compositionally biased region" description="Polar residues" evidence="1">
    <location>
        <begin position="72"/>
        <end position="82"/>
    </location>
</feature>
<gene>
    <name evidence="2" type="ORF">PHYPA_017750</name>
</gene>
<reference evidence="3" key="3">
    <citation type="submission" date="2020-12" db="UniProtKB">
        <authorList>
            <consortium name="EnsemblPlants"/>
        </authorList>
    </citation>
    <scope>IDENTIFICATION</scope>
</reference>
<evidence type="ECO:0000313" key="4">
    <source>
        <dbReference type="Proteomes" id="UP000006727"/>
    </source>
</evidence>
<dbReference type="AlphaFoldDB" id="A0A2K1JN04"/>
<organism evidence="2">
    <name type="scientific">Physcomitrium patens</name>
    <name type="common">Spreading-leaved earth moss</name>
    <name type="synonym">Physcomitrella patens</name>
    <dbReference type="NCBI Taxonomy" id="3218"/>
    <lineage>
        <taxon>Eukaryota</taxon>
        <taxon>Viridiplantae</taxon>
        <taxon>Streptophyta</taxon>
        <taxon>Embryophyta</taxon>
        <taxon>Bryophyta</taxon>
        <taxon>Bryophytina</taxon>
        <taxon>Bryopsida</taxon>
        <taxon>Funariidae</taxon>
        <taxon>Funariales</taxon>
        <taxon>Funariaceae</taxon>
        <taxon>Physcomitrium</taxon>
    </lineage>
</organism>
<keyword evidence="4" id="KW-1185">Reference proteome</keyword>
<dbReference type="InParanoid" id="A0A2K1JN04"/>
<proteinExistence type="predicted"/>
<evidence type="ECO:0000313" key="3">
    <source>
        <dbReference type="EnsemblPlants" id="PAC:32931586.CDS.1"/>
    </source>
</evidence>
<accession>A0A2K1JN04</accession>
<sequence length="89" mass="9379">MGHADTIHTTTPLLAAMLSFKTCFQIGDPDSHYTASLNSKLSFLPRAPPPQTAPTVLARSRTLSDLVLGPTSGHSGPSSNGRASKYDVL</sequence>
<reference evidence="2 4" key="2">
    <citation type="journal article" date="2018" name="Plant J.">
        <title>The Physcomitrella patens chromosome-scale assembly reveals moss genome structure and evolution.</title>
        <authorList>
            <person name="Lang D."/>
            <person name="Ullrich K.K."/>
            <person name="Murat F."/>
            <person name="Fuchs J."/>
            <person name="Jenkins J."/>
            <person name="Haas F.B."/>
            <person name="Piednoel M."/>
            <person name="Gundlach H."/>
            <person name="Van Bel M."/>
            <person name="Meyberg R."/>
            <person name="Vives C."/>
            <person name="Morata J."/>
            <person name="Symeonidi A."/>
            <person name="Hiss M."/>
            <person name="Muchero W."/>
            <person name="Kamisugi Y."/>
            <person name="Saleh O."/>
            <person name="Blanc G."/>
            <person name="Decker E.L."/>
            <person name="van Gessel N."/>
            <person name="Grimwood J."/>
            <person name="Hayes R.D."/>
            <person name="Graham S.W."/>
            <person name="Gunter L.E."/>
            <person name="McDaniel S.F."/>
            <person name="Hoernstein S.N.W."/>
            <person name="Larsson A."/>
            <person name="Li F.W."/>
            <person name="Perroud P.F."/>
            <person name="Phillips J."/>
            <person name="Ranjan P."/>
            <person name="Rokshar D.S."/>
            <person name="Rothfels C.J."/>
            <person name="Schneider L."/>
            <person name="Shu S."/>
            <person name="Stevenson D.W."/>
            <person name="Thummler F."/>
            <person name="Tillich M."/>
            <person name="Villarreal Aguilar J.C."/>
            <person name="Widiez T."/>
            <person name="Wong G.K."/>
            <person name="Wymore A."/>
            <person name="Zhang Y."/>
            <person name="Zimmer A.D."/>
            <person name="Quatrano R.S."/>
            <person name="Mayer K.F.X."/>
            <person name="Goodstein D."/>
            <person name="Casacuberta J.M."/>
            <person name="Vandepoele K."/>
            <person name="Reski R."/>
            <person name="Cuming A.C."/>
            <person name="Tuskan G.A."/>
            <person name="Maumus F."/>
            <person name="Salse J."/>
            <person name="Schmutz J."/>
            <person name="Rensing S.A."/>
        </authorList>
    </citation>
    <scope>NUCLEOTIDE SEQUENCE [LARGE SCALE GENOMIC DNA]</scope>
    <source>
        <strain evidence="3 4">cv. Gransden 2004</strain>
    </source>
</reference>
<dbReference type="Proteomes" id="UP000006727">
    <property type="component" value="Chromosome 13"/>
</dbReference>
<dbReference type="Gramene" id="Pp3c13_23300V3.1">
    <property type="protein sequence ID" value="PAC:32931586.CDS.1"/>
    <property type="gene ID" value="Pp3c13_23300"/>
</dbReference>
<dbReference type="EnsemblPlants" id="Pp3c13_23300V3.1">
    <property type="protein sequence ID" value="PAC:32931586.CDS.1"/>
    <property type="gene ID" value="Pp3c13_23300"/>
</dbReference>
<protein>
    <submittedName>
        <fullName evidence="2 3">Uncharacterized protein</fullName>
    </submittedName>
</protein>